<comment type="catalytic activity">
    <reaction evidence="1 10">
        <text>Transfers a segment of a (1-&gt;4)-alpha-D-glucan to a new position in an acceptor, which may be glucose or a (1-&gt;4)-alpha-D-glucan.</text>
        <dbReference type="EC" id="2.4.1.25"/>
    </reaction>
</comment>
<proteinExistence type="inferred from homology"/>
<dbReference type="GO" id="GO:0005975">
    <property type="term" value="P:carbohydrate metabolic process"/>
    <property type="evidence" value="ECO:0007669"/>
    <property type="project" value="InterPro"/>
</dbReference>
<dbReference type="PANTHER" id="PTHR32438">
    <property type="entry name" value="4-ALPHA-GLUCANOTRANSFERASE DPE1, CHLOROPLASTIC/AMYLOPLASTIC"/>
    <property type="match status" value="1"/>
</dbReference>
<name>A0A212QXN5_RHOAC</name>
<dbReference type="AlphaFoldDB" id="A0A212QXN5"/>
<dbReference type="InterPro" id="IPR017853">
    <property type="entry name" value="GH"/>
</dbReference>
<evidence type="ECO:0000256" key="8">
    <source>
        <dbReference type="ARBA" id="ARBA00031423"/>
    </source>
</evidence>
<dbReference type="NCBIfam" id="TIGR00217">
    <property type="entry name" value="malQ"/>
    <property type="match status" value="1"/>
</dbReference>
<evidence type="ECO:0000256" key="4">
    <source>
        <dbReference type="ARBA" id="ARBA00020295"/>
    </source>
</evidence>
<evidence type="ECO:0000313" key="12">
    <source>
        <dbReference type="Proteomes" id="UP000198418"/>
    </source>
</evidence>
<keyword evidence="5 10" id="KW-0328">Glycosyltransferase</keyword>
<keyword evidence="12" id="KW-1185">Reference proteome</keyword>
<keyword evidence="6 10" id="KW-0808">Transferase</keyword>
<reference evidence="12" key="1">
    <citation type="submission" date="2017-06" db="EMBL/GenBank/DDBJ databases">
        <authorList>
            <person name="Varghese N."/>
            <person name="Submissions S."/>
        </authorList>
    </citation>
    <scope>NUCLEOTIDE SEQUENCE [LARGE SCALE GENOMIC DNA]</scope>
    <source>
        <strain evidence="12">DSM 137</strain>
    </source>
</reference>
<evidence type="ECO:0000256" key="7">
    <source>
        <dbReference type="ARBA" id="ARBA00023277"/>
    </source>
</evidence>
<evidence type="ECO:0000256" key="3">
    <source>
        <dbReference type="ARBA" id="ARBA00012560"/>
    </source>
</evidence>
<sequence>MADGLLEDLATRAGIAISWRDQTGSDRRVSPDSLRAILAALGLPAGDDAELRQSRMRVETEARTRDFVTARVGQSIDLPDVTTLPEEVEATCEDGARCVLQRMEDGRLSGFATPGYHRLHLPGGDCTAAVAPDRCVTFADLNQDAPGWGLAAQVYSLRSACDCGAGDFGGVAALGRAAARRGADFLAISPVHALFGAAPDHYSPYSPSTRLFFNPLAANPTLVFPEDLIRRAIAKAGLAARMEALSSAPLIDWPAAHAAKRALFRALFDLLPKSKPMSDAFRRFRDGASELLKDFALFELLHRAHCADSATWEWRRWPKALGRPGEAARKFAAANAADFEFEIFLQWLVAESYSAAQRACRDGGMRAGLIADLAIGIDPAGAHAWARPDEVLQGLSIGAPPDYYSAEGQDWGLTGFSPRGLAAKNFAPFIDILRANLRHSGGLRIDHVMGLSRLWLIPEGAGALDGAYVAYPAETLFRLTALESWRHRALIIGEDLGTLPMGFADALAGQGVAGMQVLRFERDSNGFRPPVGWRAQAAALTSTHDMISTAGWWKGADLEGEPDRQRVEDIRAWDRGLLWAAFQQAGVASGERPAPEDAGPVVDAALDFVARTPCAMKLIAMEDAVASDVQPNVPGTTVEKPNWRHRFATPAESLLDDAATRARLQRLGPPRET</sequence>
<dbReference type="EC" id="2.4.1.25" evidence="3 10"/>
<dbReference type="EMBL" id="FYDG01000002">
    <property type="protein sequence ID" value="SNB64469.1"/>
    <property type="molecule type" value="Genomic_DNA"/>
</dbReference>
<accession>A0A212QXN5</accession>
<keyword evidence="7 10" id="KW-0119">Carbohydrate metabolism</keyword>
<dbReference type="Proteomes" id="UP000198418">
    <property type="component" value="Unassembled WGS sequence"/>
</dbReference>
<organism evidence="11 12">
    <name type="scientific">Rhodoblastus acidophilus</name>
    <name type="common">Rhodopseudomonas acidophila</name>
    <dbReference type="NCBI Taxonomy" id="1074"/>
    <lineage>
        <taxon>Bacteria</taxon>
        <taxon>Pseudomonadati</taxon>
        <taxon>Pseudomonadota</taxon>
        <taxon>Alphaproteobacteria</taxon>
        <taxon>Hyphomicrobiales</taxon>
        <taxon>Rhodoblastaceae</taxon>
        <taxon>Rhodoblastus</taxon>
    </lineage>
</organism>
<dbReference type="RefSeq" id="WP_088519591.1">
    <property type="nucleotide sequence ID" value="NZ_FYDG01000002.1"/>
</dbReference>
<evidence type="ECO:0000256" key="5">
    <source>
        <dbReference type="ARBA" id="ARBA00022676"/>
    </source>
</evidence>
<evidence type="ECO:0000313" key="11">
    <source>
        <dbReference type="EMBL" id="SNB64469.1"/>
    </source>
</evidence>
<dbReference type="OrthoDB" id="9763489at2"/>
<dbReference type="GO" id="GO:0004134">
    <property type="term" value="F:4-alpha-glucanotransferase activity"/>
    <property type="evidence" value="ECO:0007669"/>
    <property type="project" value="UniProtKB-EC"/>
</dbReference>
<evidence type="ECO:0000256" key="10">
    <source>
        <dbReference type="RuleBase" id="RU361207"/>
    </source>
</evidence>
<evidence type="ECO:0000256" key="9">
    <source>
        <dbReference type="ARBA" id="ARBA00031501"/>
    </source>
</evidence>
<dbReference type="InterPro" id="IPR003385">
    <property type="entry name" value="Glyco_hydro_77"/>
</dbReference>
<comment type="similarity">
    <text evidence="2 10">Belongs to the disproportionating enzyme family.</text>
</comment>
<evidence type="ECO:0000256" key="6">
    <source>
        <dbReference type="ARBA" id="ARBA00022679"/>
    </source>
</evidence>
<protein>
    <recommendedName>
        <fullName evidence="4 10">4-alpha-glucanotransferase</fullName>
        <ecNumber evidence="3 10">2.4.1.25</ecNumber>
    </recommendedName>
    <alternativeName>
        <fullName evidence="8 10">Amylomaltase</fullName>
    </alternativeName>
    <alternativeName>
        <fullName evidence="9 10">Disproportionating enzyme</fullName>
    </alternativeName>
</protein>
<dbReference type="SUPFAM" id="SSF51445">
    <property type="entry name" value="(Trans)glycosidases"/>
    <property type="match status" value="1"/>
</dbReference>
<dbReference type="Pfam" id="PF02446">
    <property type="entry name" value="Glyco_hydro_77"/>
    <property type="match status" value="1"/>
</dbReference>
<evidence type="ECO:0000256" key="1">
    <source>
        <dbReference type="ARBA" id="ARBA00000439"/>
    </source>
</evidence>
<gene>
    <name evidence="11" type="ORF">SAMN06265338_10243</name>
</gene>
<dbReference type="Gene3D" id="3.20.20.80">
    <property type="entry name" value="Glycosidases"/>
    <property type="match status" value="1"/>
</dbReference>
<evidence type="ECO:0000256" key="2">
    <source>
        <dbReference type="ARBA" id="ARBA00005684"/>
    </source>
</evidence>
<dbReference type="PANTHER" id="PTHR32438:SF5">
    <property type="entry name" value="4-ALPHA-GLUCANOTRANSFERASE DPE1, CHLOROPLASTIC_AMYLOPLASTIC"/>
    <property type="match status" value="1"/>
</dbReference>